<proteinExistence type="predicted"/>
<feature type="transmembrane region" description="Helical" evidence="1">
    <location>
        <begin position="475"/>
        <end position="495"/>
    </location>
</feature>
<keyword evidence="1" id="KW-0812">Transmembrane</keyword>
<feature type="transmembrane region" description="Helical" evidence="1">
    <location>
        <begin position="270"/>
        <end position="294"/>
    </location>
</feature>
<evidence type="ECO:0008006" key="4">
    <source>
        <dbReference type="Google" id="ProtNLM"/>
    </source>
</evidence>
<name>A0ABY3RUM1_9MICO</name>
<protein>
    <recommendedName>
        <fullName evidence="4">FtsX-like permease family protein</fullName>
    </recommendedName>
</protein>
<evidence type="ECO:0000313" key="2">
    <source>
        <dbReference type="EMBL" id="UGS27768.1"/>
    </source>
</evidence>
<feature type="transmembrane region" description="Helical" evidence="1">
    <location>
        <begin position="696"/>
        <end position="719"/>
    </location>
</feature>
<keyword evidence="1" id="KW-0472">Membrane</keyword>
<evidence type="ECO:0000256" key="1">
    <source>
        <dbReference type="SAM" id="Phobius"/>
    </source>
</evidence>
<keyword evidence="1" id="KW-1133">Transmembrane helix</keyword>
<organism evidence="2 3">
    <name type="scientific">Microbacterium resistens</name>
    <dbReference type="NCBI Taxonomy" id="156977"/>
    <lineage>
        <taxon>Bacteria</taxon>
        <taxon>Bacillati</taxon>
        <taxon>Actinomycetota</taxon>
        <taxon>Actinomycetes</taxon>
        <taxon>Micrococcales</taxon>
        <taxon>Microbacteriaceae</taxon>
        <taxon>Microbacterium</taxon>
    </lineage>
</organism>
<accession>A0ABY3RUM1</accession>
<gene>
    <name evidence="2" type="ORF">K8F61_06220</name>
</gene>
<sequence length="780" mass="77792">MMTFTIRRGRAQAGRLVVLVAIGLLVVLGIGGVDALAARTIDDGVRRVVSSAEPRAAVMEVIAARAPDPAAQDADIREAIAQSFPTPVAVRRQAVSVLSSGNADALQVLADDDISTLGDLVEGDWPRSSDEAAILERAAQDRGIGVGDAVELGPVDGTVTVVGVWTARDAAAAEWNGNPAVGSGRSGTAAGPLVLTGERMDGLESSPTVTWTIRPVDVGEQDLEGLRRGIARLAALPQEVDPQNQRSTRIEGGLAETVDRASTAIAGARGLLIVPLLLIGVLGMIATGVVLVALAHARSEDLFLLRSRGASASGIAGHAAAETAIATGAGAAAGLLVLALAGASGWSGTIAALAIVAGAAVVAAVTALAAARRGDRRDDAGKSSTLLLVTPWALTAAAAALALWQLFAAGSFRAEGGGADPLASAAPALLLLAAGLLVPLTAGPLAALAERVARRGRGLVPVLPLRQVARRAGSITAAALCLSLGAGAAALAASAPAHSAEAERRTLSAALGADVRVVLGGTGFVGADQDRPDAGAVATLPGVTAVTEVRHQTMALGGGDADFVAADPDFLPLPAARGPADGDAVPAVITSALAARLGAVPGDTFSGLLRRASQRFEIRVVAVATEIPGIGTAPGVAADRAAIAGDAGTEFRPDELWLRTRDPETVADELRSVLATSARILTPSTASVAPLVHGTVLLLTAGAAVAAVIAVLGAGAAIAQSGRRRDGDRRILRALGMTDAAARAARAVETASVVLFSVLGGVLAGVAVGAVVLPFLGVLS</sequence>
<dbReference type="RefSeq" id="WP_231821048.1">
    <property type="nucleotide sequence ID" value="NZ_CP082781.1"/>
</dbReference>
<dbReference type="Proteomes" id="UP001199642">
    <property type="component" value="Chromosome"/>
</dbReference>
<feature type="transmembrane region" description="Helical" evidence="1">
    <location>
        <begin position="427"/>
        <end position="449"/>
    </location>
</feature>
<feature type="transmembrane region" description="Helical" evidence="1">
    <location>
        <begin position="315"/>
        <end position="343"/>
    </location>
</feature>
<feature type="transmembrane region" description="Helical" evidence="1">
    <location>
        <begin position="753"/>
        <end position="776"/>
    </location>
</feature>
<keyword evidence="3" id="KW-1185">Reference proteome</keyword>
<evidence type="ECO:0000313" key="3">
    <source>
        <dbReference type="Proteomes" id="UP001199642"/>
    </source>
</evidence>
<feature type="transmembrane region" description="Helical" evidence="1">
    <location>
        <begin position="349"/>
        <end position="371"/>
    </location>
</feature>
<reference evidence="2 3" key="1">
    <citation type="submission" date="2023-01" db="EMBL/GenBank/DDBJ databases">
        <title>Characterization of estradiol degrading bacteria Microbacterium sp. MZT7 and reveal degrading genes through genome analysis.</title>
        <authorList>
            <person name="Hao P."/>
            <person name="Gao Y."/>
        </authorList>
    </citation>
    <scope>NUCLEOTIDE SEQUENCE [LARGE SCALE GENOMIC DNA]</scope>
    <source>
        <strain evidence="2 3">MZT7</strain>
    </source>
</reference>
<dbReference type="EMBL" id="CP082781">
    <property type="protein sequence ID" value="UGS27768.1"/>
    <property type="molecule type" value="Genomic_DNA"/>
</dbReference>
<feature type="transmembrane region" description="Helical" evidence="1">
    <location>
        <begin position="383"/>
        <end position="407"/>
    </location>
</feature>